<dbReference type="EC" id="1.1.1.88" evidence="3"/>
<dbReference type="InterPro" id="IPR009023">
    <property type="entry name" value="HMG_CoA_Rdtase_NAD(P)-bd_sf"/>
</dbReference>
<reference evidence="5" key="1">
    <citation type="submission" date="2016-01" db="EMBL/GenBank/DDBJ databases">
        <authorList>
            <person name="Mitreva M."/>
            <person name="Pepin K.H."/>
            <person name="Mihindukulasuriya K.A."/>
            <person name="Fulton R."/>
            <person name="Fronick C."/>
            <person name="O'Laughlin M."/>
            <person name="Miner T."/>
            <person name="Herter B."/>
            <person name="Rosa B.A."/>
            <person name="Cordes M."/>
            <person name="Tomlinson C."/>
            <person name="Wollam A."/>
            <person name="Palsikar V.B."/>
            <person name="Mardis E.R."/>
            <person name="Wilson R.K."/>
        </authorList>
    </citation>
    <scope>NUCLEOTIDE SEQUENCE [LARGE SCALE GENOMIC DNA]</scope>
    <source>
        <strain evidence="5">DNF01167</strain>
    </source>
</reference>
<dbReference type="GO" id="GO:0004420">
    <property type="term" value="F:hydroxymethylglutaryl-CoA reductase (NADPH) activity"/>
    <property type="evidence" value="ECO:0007669"/>
    <property type="project" value="InterPro"/>
</dbReference>
<dbReference type="CDD" id="cd00644">
    <property type="entry name" value="HMG-CoA_reductase_classII"/>
    <property type="match status" value="1"/>
</dbReference>
<dbReference type="InterPro" id="IPR002202">
    <property type="entry name" value="HMG_CoA_Rdtase"/>
</dbReference>
<dbReference type="PANTHER" id="PTHR10572">
    <property type="entry name" value="3-HYDROXY-3-METHYLGLUTARYL-COENZYME A REDUCTASE"/>
    <property type="match status" value="1"/>
</dbReference>
<sequence length="422" mass="45678">MGKIWSGFYKKNINERLEVIEQADILSEEYLSVLKNNEVLDFDTANNMVENVIGTFSLPFSVVPNFVVDNKEYVVPFVTEEPSVVAACSNAGKIVAKSGGFKTEVLDRKMVGHVALYNIADTHEAVERILQSKDLLLKTADEAYPSIVARGGGARDIEVKVLSEDGTDFIVVYLIVDTLEAMGANMLNTMLEALKVSLETLTEGIALMAILSNYAIRSLVTAKCAIPFENLGENGEYLAKRIELASKFAKADVYRAATHNKGIFNGIDSVVIASGNDWRAIEAACQSYATKDGKYQGLSTWRCDDEVKVLVGEITLPMPVASVGGSIGINPTVKVARGLLNNPDAKTLASILVSVGLAQNLAALKALVGDGIQKGHMKLHAKSLAILAGATNDNIELIVEELRKEKHMNLASAKKIVEKYNK</sequence>
<accession>A0A133ZR40</accession>
<dbReference type="PANTHER" id="PTHR10572:SF24">
    <property type="entry name" value="3-HYDROXY-3-METHYLGLUTARYL-COENZYME A REDUCTASE"/>
    <property type="match status" value="1"/>
</dbReference>
<dbReference type="GO" id="GO:0140643">
    <property type="term" value="F:hydroxymethylglutaryl-CoA reductase (NADH) activity"/>
    <property type="evidence" value="ECO:0007669"/>
    <property type="project" value="UniProtKB-EC"/>
</dbReference>
<dbReference type="STRING" id="1379.HMPREF3186_01540"/>
<keyword evidence="2 3" id="KW-0560">Oxidoreductase</keyword>
<comment type="pathway">
    <text evidence="3">Metabolic intermediate metabolism; (R)-mevalonate degradation; (S)-3-hydroxy-3-methylglutaryl-CoA from (R)-mevalonate: step 1/1.</text>
</comment>
<dbReference type="RefSeq" id="WP_060914607.1">
    <property type="nucleotide sequence ID" value="NZ_KQ959989.1"/>
</dbReference>
<evidence type="ECO:0000313" key="4">
    <source>
        <dbReference type="EMBL" id="KXB57895.1"/>
    </source>
</evidence>
<comment type="catalytic activity">
    <reaction evidence="3">
        <text>(R)-mevalonate + 2 NAD(+) + CoA = (3S)-3-hydroxy-3-methylglutaryl-CoA + 2 NADH + 2 H(+)</text>
        <dbReference type="Rhea" id="RHEA:14833"/>
        <dbReference type="ChEBI" id="CHEBI:15378"/>
        <dbReference type="ChEBI" id="CHEBI:36464"/>
        <dbReference type="ChEBI" id="CHEBI:43074"/>
        <dbReference type="ChEBI" id="CHEBI:57287"/>
        <dbReference type="ChEBI" id="CHEBI:57540"/>
        <dbReference type="ChEBI" id="CHEBI:57945"/>
        <dbReference type="EC" id="1.1.1.88"/>
    </reaction>
</comment>
<dbReference type="GO" id="GO:0015936">
    <property type="term" value="P:coenzyme A metabolic process"/>
    <property type="evidence" value="ECO:0007669"/>
    <property type="project" value="InterPro"/>
</dbReference>
<dbReference type="PROSITE" id="PS50065">
    <property type="entry name" value="HMG_COA_REDUCTASE_4"/>
    <property type="match status" value="1"/>
</dbReference>
<dbReference type="Proteomes" id="UP000070355">
    <property type="component" value="Unassembled WGS sequence"/>
</dbReference>
<gene>
    <name evidence="4" type="ORF">HMPREF3186_01540</name>
</gene>
<evidence type="ECO:0000256" key="1">
    <source>
        <dbReference type="ARBA" id="ARBA00007661"/>
    </source>
</evidence>
<dbReference type="OrthoDB" id="9764892at2"/>
<evidence type="ECO:0000313" key="5">
    <source>
        <dbReference type="Proteomes" id="UP000070355"/>
    </source>
</evidence>
<proteinExistence type="inferred from homology"/>
<protein>
    <recommendedName>
        <fullName evidence="3">3-hydroxy-3-methylglutaryl coenzyme A reductase</fullName>
        <shortName evidence="3">HMG-CoA reductase</shortName>
        <ecNumber evidence="3">1.1.1.88</ecNumber>
    </recommendedName>
</protein>
<comment type="similarity">
    <text evidence="1 3">Belongs to the HMG-CoA reductase family.</text>
</comment>
<dbReference type="Gene3D" id="3.90.770.10">
    <property type="entry name" value="3-hydroxy-3-methylglutaryl-coenzyme A Reductase, Chain A, domain 2"/>
    <property type="match status" value="2"/>
</dbReference>
<keyword evidence="3" id="KW-0520">NAD</keyword>
<evidence type="ECO:0000256" key="2">
    <source>
        <dbReference type="ARBA" id="ARBA00023002"/>
    </source>
</evidence>
<dbReference type="Pfam" id="PF00368">
    <property type="entry name" value="HMG-CoA_red"/>
    <property type="match status" value="1"/>
</dbReference>
<dbReference type="SUPFAM" id="SSF55035">
    <property type="entry name" value="NAD-binding domain of HMG-CoA reductase"/>
    <property type="match status" value="1"/>
</dbReference>
<dbReference type="PATRIC" id="fig|1379.3.peg.1529"/>
<dbReference type="InterPro" id="IPR009029">
    <property type="entry name" value="HMG_CoA_Rdtase_sub-bd_dom_sf"/>
</dbReference>
<evidence type="ECO:0000256" key="3">
    <source>
        <dbReference type="RuleBase" id="RU361219"/>
    </source>
</evidence>
<dbReference type="InterPro" id="IPR004553">
    <property type="entry name" value="HMG_CoA_Rdtase_bac-typ"/>
</dbReference>
<dbReference type="AlphaFoldDB" id="A0A133ZR40"/>
<dbReference type="EMBL" id="LSDC01000112">
    <property type="protein sequence ID" value="KXB57895.1"/>
    <property type="molecule type" value="Genomic_DNA"/>
</dbReference>
<dbReference type="SUPFAM" id="SSF56542">
    <property type="entry name" value="Substrate-binding domain of HMG-CoA reductase"/>
    <property type="match status" value="1"/>
</dbReference>
<comment type="caution">
    <text evidence="4">The sequence shown here is derived from an EMBL/GenBank/DDBJ whole genome shotgun (WGS) entry which is preliminary data.</text>
</comment>
<dbReference type="NCBIfam" id="TIGR00532">
    <property type="entry name" value="HMG_CoA_R_NAD"/>
    <property type="match status" value="1"/>
</dbReference>
<organism evidence="4 5">
    <name type="scientific">Gemella haemolysans</name>
    <dbReference type="NCBI Taxonomy" id="1379"/>
    <lineage>
        <taxon>Bacteria</taxon>
        <taxon>Bacillati</taxon>
        <taxon>Bacillota</taxon>
        <taxon>Bacilli</taxon>
        <taxon>Bacillales</taxon>
        <taxon>Gemellaceae</taxon>
        <taxon>Gemella</taxon>
    </lineage>
</organism>
<name>A0A133ZR40_9BACL</name>
<dbReference type="Gene3D" id="1.10.8.660">
    <property type="match status" value="1"/>
</dbReference>
<dbReference type="InterPro" id="IPR023074">
    <property type="entry name" value="HMG_CoA_Rdtase_cat_sf"/>
</dbReference>
<dbReference type="UniPathway" id="UPA00257">
    <property type="reaction ID" value="UER00367"/>
</dbReference>